<dbReference type="Proteomes" id="UP000256373">
    <property type="component" value="Unassembled WGS sequence"/>
</dbReference>
<evidence type="ECO:0000256" key="2">
    <source>
        <dbReference type="ARBA" id="ARBA00023125"/>
    </source>
</evidence>
<reference evidence="6 7" key="1">
    <citation type="submission" date="2018-07" db="EMBL/GenBank/DDBJ databases">
        <title>Dyadobacter roseus sp. nov., isolated from rose rhizosphere soil.</title>
        <authorList>
            <person name="Chen L."/>
        </authorList>
    </citation>
    <scope>NUCLEOTIDE SEQUENCE [LARGE SCALE GENOMIC DNA]</scope>
    <source>
        <strain evidence="6 7">RS19</strain>
    </source>
</reference>
<dbReference type="InterPro" id="IPR039420">
    <property type="entry name" value="WalR-like"/>
</dbReference>
<dbReference type="GO" id="GO:0000160">
    <property type="term" value="P:phosphorelay signal transduction system"/>
    <property type="evidence" value="ECO:0007669"/>
    <property type="project" value="InterPro"/>
</dbReference>
<evidence type="ECO:0000256" key="3">
    <source>
        <dbReference type="PROSITE-ProRule" id="PRU00169"/>
    </source>
</evidence>
<proteinExistence type="predicted"/>
<dbReference type="GO" id="GO:0003677">
    <property type="term" value="F:DNA binding"/>
    <property type="evidence" value="ECO:0007669"/>
    <property type="project" value="UniProtKB-KW"/>
</dbReference>
<evidence type="ECO:0000313" key="7">
    <source>
        <dbReference type="Proteomes" id="UP000256373"/>
    </source>
</evidence>
<organism evidence="6 7">
    <name type="scientific">Dyadobacter luteus</name>
    <dbReference type="NCBI Taxonomy" id="2259619"/>
    <lineage>
        <taxon>Bacteria</taxon>
        <taxon>Pseudomonadati</taxon>
        <taxon>Bacteroidota</taxon>
        <taxon>Cytophagia</taxon>
        <taxon>Cytophagales</taxon>
        <taxon>Spirosomataceae</taxon>
        <taxon>Dyadobacter</taxon>
    </lineage>
</organism>
<dbReference type="PROSITE" id="PS50043">
    <property type="entry name" value="HTH_LUXR_2"/>
    <property type="match status" value="1"/>
</dbReference>
<evidence type="ECO:0000313" key="6">
    <source>
        <dbReference type="EMBL" id="REA63088.1"/>
    </source>
</evidence>
<dbReference type="AlphaFoldDB" id="A0A3D8YES8"/>
<dbReference type="SMART" id="SM00448">
    <property type="entry name" value="REC"/>
    <property type="match status" value="1"/>
</dbReference>
<dbReference type="SUPFAM" id="SSF52172">
    <property type="entry name" value="CheY-like"/>
    <property type="match status" value="1"/>
</dbReference>
<evidence type="ECO:0000259" key="5">
    <source>
        <dbReference type="PROSITE" id="PS50110"/>
    </source>
</evidence>
<dbReference type="InterPro" id="IPR011006">
    <property type="entry name" value="CheY-like_superfamily"/>
</dbReference>
<dbReference type="InterPro" id="IPR016032">
    <property type="entry name" value="Sig_transdc_resp-reg_C-effctor"/>
</dbReference>
<dbReference type="SMART" id="SM00421">
    <property type="entry name" value="HTH_LUXR"/>
    <property type="match status" value="1"/>
</dbReference>
<dbReference type="Pfam" id="PF00196">
    <property type="entry name" value="GerE"/>
    <property type="match status" value="1"/>
</dbReference>
<dbReference type="PROSITE" id="PS50110">
    <property type="entry name" value="RESPONSE_REGULATORY"/>
    <property type="match status" value="1"/>
</dbReference>
<dbReference type="RefSeq" id="WP_115829677.1">
    <property type="nucleotide sequence ID" value="NZ_QNUL01000003.1"/>
</dbReference>
<protein>
    <submittedName>
        <fullName evidence="6">DNA-binding response regulator</fullName>
    </submittedName>
</protein>
<accession>A0A3D8YES8</accession>
<feature type="domain" description="Response regulatory" evidence="5">
    <location>
        <begin position="3"/>
        <end position="119"/>
    </location>
</feature>
<feature type="modified residue" description="4-aspartylphosphate" evidence="3">
    <location>
        <position position="54"/>
    </location>
</feature>
<dbReference type="SUPFAM" id="SSF46894">
    <property type="entry name" value="C-terminal effector domain of the bipartite response regulators"/>
    <property type="match status" value="1"/>
</dbReference>
<feature type="domain" description="HTH luxR-type" evidence="4">
    <location>
        <begin position="143"/>
        <end position="208"/>
    </location>
</feature>
<evidence type="ECO:0000259" key="4">
    <source>
        <dbReference type="PROSITE" id="PS50043"/>
    </source>
</evidence>
<dbReference type="PANTHER" id="PTHR43214:SF17">
    <property type="entry name" value="TRANSCRIPTIONAL REGULATORY PROTEIN RCSB"/>
    <property type="match status" value="1"/>
</dbReference>
<dbReference type="EMBL" id="QNUL01000003">
    <property type="protein sequence ID" value="REA63088.1"/>
    <property type="molecule type" value="Genomic_DNA"/>
</dbReference>
<dbReference type="PANTHER" id="PTHR43214">
    <property type="entry name" value="TWO-COMPONENT RESPONSE REGULATOR"/>
    <property type="match status" value="1"/>
</dbReference>
<keyword evidence="7" id="KW-1185">Reference proteome</keyword>
<dbReference type="Pfam" id="PF00072">
    <property type="entry name" value="Response_reg"/>
    <property type="match status" value="1"/>
</dbReference>
<dbReference type="Gene3D" id="3.40.50.2300">
    <property type="match status" value="1"/>
</dbReference>
<dbReference type="InterPro" id="IPR001789">
    <property type="entry name" value="Sig_transdc_resp-reg_receiver"/>
</dbReference>
<evidence type="ECO:0000256" key="1">
    <source>
        <dbReference type="ARBA" id="ARBA00022553"/>
    </source>
</evidence>
<keyword evidence="2 6" id="KW-0238">DNA-binding</keyword>
<comment type="caution">
    <text evidence="6">The sequence shown here is derived from an EMBL/GenBank/DDBJ whole genome shotgun (WGS) entry which is preliminary data.</text>
</comment>
<dbReference type="CDD" id="cd06170">
    <property type="entry name" value="LuxR_C_like"/>
    <property type="match status" value="1"/>
</dbReference>
<dbReference type="PRINTS" id="PR00038">
    <property type="entry name" value="HTHLUXR"/>
</dbReference>
<sequence>MKRILIAEDHPLIILGIESLLKSCLQDVEVHVTGDFNVTLSTLEKESFDLLIMDVGIPNGDRMDMVDLIRKKQHDLPILICSDYEEKYYGIPFLKAGASGFIPKNAPIEEFKFALDLVIKNRIYMSPSLFESSFEQLVNPQKSENVMDILSEKEYEIARLLVKGMSIKSIGEMVNISSPAVSNHKSKVFKKLGISNIIELNTYFDQSAS</sequence>
<dbReference type="InterPro" id="IPR058245">
    <property type="entry name" value="NreC/VraR/RcsB-like_REC"/>
</dbReference>
<dbReference type="InterPro" id="IPR000792">
    <property type="entry name" value="Tscrpt_reg_LuxR_C"/>
</dbReference>
<name>A0A3D8YES8_9BACT</name>
<dbReference type="GO" id="GO:0006355">
    <property type="term" value="P:regulation of DNA-templated transcription"/>
    <property type="evidence" value="ECO:0007669"/>
    <property type="project" value="InterPro"/>
</dbReference>
<dbReference type="OrthoDB" id="941719at2"/>
<gene>
    <name evidence="6" type="ORF">DSL64_05575</name>
</gene>
<keyword evidence="1 3" id="KW-0597">Phosphoprotein</keyword>
<dbReference type="CDD" id="cd17535">
    <property type="entry name" value="REC_NarL-like"/>
    <property type="match status" value="1"/>
</dbReference>